<gene>
    <name evidence="2" type="ORF">ACH61_02519</name>
    <name evidence="3" type="ORF">GSU10_13875</name>
</gene>
<dbReference type="OrthoDB" id="5124098at2"/>
<dbReference type="EMBL" id="CP047186">
    <property type="protein sequence ID" value="QHC56608.1"/>
    <property type="molecule type" value="Genomic_DNA"/>
</dbReference>
<dbReference type="KEGG" id="rte:GSU10_13875"/>
<dbReference type="Proteomes" id="UP000076717">
    <property type="component" value="Unassembled WGS sequence"/>
</dbReference>
<sequence>MLFSRRQLLITAIGSAPVILAGTAPDPASASAPPALAATIEPGEVTTLQFPSADFSVRRSVAYSLSEHVRLSRPGAIRVVVRYDSRLFAAADGAVVAHGDHYEFCPTDVSEQRPPAQSTVSYAVPDLSDGDSAPLLCVGVPLTVRVAYPAENIDAPLPIQVTILDEAGAELASVEWAAAESPAGAPAWGVELAATWASIGDTAIPGSSYRYPRSIRCTSVGPAAIPAGSVLTLDLDARMVAACSVTGVTPVPAQLQVDAASGRPAVRVPWDSSALDVAEAATDQRRTLSVTLNRAVEAGASIDVAVSASSPDPVPAVSSIVYASASFSGPDGARATGMSDLTDLTGSGSPQVGGVTAGTV</sequence>
<keyword evidence="4" id="KW-1185">Reference proteome</keyword>
<reference evidence="5" key="2">
    <citation type="submission" date="2019-12" db="EMBL/GenBank/DDBJ databases">
        <title>Complete and draft genome sequences of new strains and members of some known species of the genus Rathayibacter isolated from plants.</title>
        <authorList>
            <person name="Tarlachkov S.V."/>
            <person name="Starodumova I.P."/>
            <person name="Dorofeeva L.V."/>
            <person name="Prisyazhnaya N.V."/>
            <person name="Leyn S."/>
            <person name="Zlamal J."/>
            <person name="Elan M."/>
            <person name="Osterman A.L."/>
            <person name="Nadler S."/>
            <person name="Subbotin S.A."/>
            <person name="Evtushenko L.I."/>
        </authorList>
    </citation>
    <scope>NUCLEOTIDE SEQUENCE [LARGE SCALE GENOMIC DNA]</scope>
    <source>
        <strain evidence="5">VKM Ac-2761</strain>
    </source>
</reference>
<name>A0A166HCU3_9MICO</name>
<proteinExistence type="predicted"/>
<reference evidence="3" key="3">
    <citation type="submission" date="2019-12" db="EMBL/GenBank/DDBJ databases">
        <title>Complete and Draft Genome Sequences of New Strains and Members of Some Known Species of the Genus Rathayibacter isolated from Plants.</title>
        <authorList>
            <person name="Tarlachkov S.V."/>
            <person name="Starodumova I.P."/>
            <person name="Dorofeeva L.V."/>
            <person name="Prisyazhnaya N.V."/>
            <person name="Leyn S.A."/>
            <person name="Zlamal J.E."/>
            <person name="Elane M.L."/>
            <person name="Osterman A.L."/>
            <person name="Nadler S.A."/>
            <person name="Subbotin S.A."/>
            <person name="Evtushenko L.I."/>
        </authorList>
    </citation>
    <scope>NUCLEOTIDE SEQUENCE</scope>
    <source>
        <strain evidence="3">VKM Ac-2761</strain>
    </source>
</reference>
<accession>A0A166HCU3</accession>
<evidence type="ECO:0000256" key="1">
    <source>
        <dbReference type="SAM" id="MobiDB-lite"/>
    </source>
</evidence>
<feature type="region of interest" description="Disordered" evidence="1">
    <location>
        <begin position="338"/>
        <end position="360"/>
    </location>
</feature>
<dbReference type="EMBL" id="LIIN01000105">
    <property type="protein sequence ID" value="KZX20371.1"/>
    <property type="molecule type" value="Genomic_DNA"/>
</dbReference>
<reference evidence="2 4" key="1">
    <citation type="submission" date="2015-08" db="EMBL/GenBank/DDBJ databases">
        <title>Draft Genome Sequence of Rathayibacter sp. Strain VKM Ac-2596 Isolated from Leaf Gall Induced by Plant-Parasitic Nematodes.</title>
        <authorList>
            <person name="Vasilenko O.V."/>
            <person name="Starodumova I.P."/>
            <person name="Tarlachkov S.V."/>
            <person name="Dorofeeva L.V."/>
            <person name="Evtushenko L.I."/>
        </authorList>
    </citation>
    <scope>NUCLEOTIDE SEQUENCE [LARGE SCALE GENOMIC DNA]</scope>
    <source>
        <strain evidence="2 4">VKM Ac-2596</strain>
    </source>
</reference>
<dbReference type="RefSeq" id="WP_068212299.1">
    <property type="nucleotide sequence ID" value="NZ_CP047186.1"/>
</dbReference>
<dbReference type="Proteomes" id="UP000465031">
    <property type="component" value="Chromosome"/>
</dbReference>
<organism evidence="2 4">
    <name type="scientific">Rathayibacter tanaceti</name>
    <dbReference type="NCBI Taxonomy" id="1671680"/>
    <lineage>
        <taxon>Bacteria</taxon>
        <taxon>Bacillati</taxon>
        <taxon>Actinomycetota</taxon>
        <taxon>Actinomycetes</taxon>
        <taxon>Micrococcales</taxon>
        <taxon>Microbacteriaceae</taxon>
        <taxon>Rathayibacter</taxon>
    </lineage>
</organism>
<evidence type="ECO:0000313" key="5">
    <source>
        <dbReference type="Proteomes" id="UP000465031"/>
    </source>
</evidence>
<evidence type="ECO:0000313" key="2">
    <source>
        <dbReference type="EMBL" id="KZX20371.1"/>
    </source>
</evidence>
<dbReference type="InterPro" id="IPR006311">
    <property type="entry name" value="TAT_signal"/>
</dbReference>
<protein>
    <submittedName>
        <fullName evidence="2">Uncharacterized protein</fullName>
    </submittedName>
</protein>
<dbReference type="AlphaFoldDB" id="A0A166HCU3"/>
<evidence type="ECO:0000313" key="3">
    <source>
        <dbReference type="EMBL" id="QHC56608.1"/>
    </source>
</evidence>
<evidence type="ECO:0000313" key="4">
    <source>
        <dbReference type="Proteomes" id="UP000076717"/>
    </source>
</evidence>
<dbReference type="PROSITE" id="PS51318">
    <property type="entry name" value="TAT"/>
    <property type="match status" value="1"/>
</dbReference>